<organism evidence="1 2">
    <name type="scientific">Avena sativa</name>
    <name type="common">Oat</name>
    <dbReference type="NCBI Taxonomy" id="4498"/>
    <lineage>
        <taxon>Eukaryota</taxon>
        <taxon>Viridiplantae</taxon>
        <taxon>Streptophyta</taxon>
        <taxon>Embryophyta</taxon>
        <taxon>Tracheophyta</taxon>
        <taxon>Spermatophyta</taxon>
        <taxon>Magnoliopsida</taxon>
        <taxon>Liliopsida</taxon>
        <taxon>Poales</taxon>
        <taxon>Poaceae</taxon>
        <taxon>BOP clade</taxon>
        <taxon>Pooideae</taxon>
        <taxon>Poodae</taxon>
        <taxon>Poeae</taxon>
        <taxon>Poeae Chloroplast Group 1 (Aveneae type)</taxon>
        <taxon>Aveninae</taxon>
        <taxon>Avena</taxon>
    </lineage>
</organism>
<sequence>MDAAEADAGERGRSWYLSKEEIERGSPSRRDGVGAAKEAQLRATYSSFIRDVGLRLRLPQITIASGIVLCHRFYLHQSHAKNEWQTVATVCVFLASKIEDTPCPLDRVVIAAHETMYKKNPVAARRISQKGILEKRKALILLGEALLLSTIRYDFNIQHPYEPLKVALKNLGISQKEVKQAAINLINDTLRTTLVVQFKPHYIAAGSLSLAARFHNVRLPTEKGKIWWHQFDVAPKLLEAAIQQMKELFLKRNPLPTSHAIQLTAAQTPLEKQQIQTPVEKQQIQTPAKKQQIQTPVEIQLTAAQTPLEKQQIQTPVEKQQIHTLVEKQQIQGSVEKQKIQTPLVKQQIQTPVEKQQIQIPNVKQEMQTPVVKQEMQTPVVKQEIISTTSAIRPIPAQTQVAKQQTSTAPAVRPIPAQTLAEKQQKISTTPAIRPVPARTPVEKQQITSTTPAIRPTSAQPLVEKQQIVSTPPAIRPTSAQPPVEKQQIISTTTAIQPTSAQPPVEKQQIISFPKPVLKYTYTRRGLKSPAAAPIPSPSLVEKQEIIRTVDPVLGQQHSTRGGVRPTTATATTLTTAPVKKQKIRSTPDSVLGHTQSLGVGTMPTKAPARARTPVRNQQIISTQDSVLRYTHSSAEGERRPAPARARTPVRKQQIISTQVPVLRNTQPSAECERRSTTAPARSPVRKQQIISTPDSVLRHTNHSVGGERKPTTAPARTPVRKQQKLSSTQVSALRHTQPSVEGERSPTAPARSPVRKDQIISTPDSILRHINPSQRGLTSNNFDRHASSMRVDSSVHQDSTGSPARNEVRKPLRMHVDHRLSETAKDGRPLTLRAALRADHVYHVRSGPKDVNMTRVSNLVSKKRKIQEAGEHPALVNKPDGDAWTRPRIRSVIVAPPSWKKQKI</sequence>
<evidence type="ECO:0000313" key="1">
    <source>
        <dbReference type="EnsemblPlants" id="AVESA.00010b.r2.2DG0388870.2.CDS"/>
    </source>
</evidence>
<keyword evidence="2" id="KW-1185">Reference proteome</keyword>
<reference evidence="1" key="2">
    <citation type="submission" date="2025-09" db="UniProtKB">
        <authorList>
            <consortium name="EnsemblPlants"/>
        </authorList>
    </citation>
    <scope>IDENTIFICATION</scope>
</reference>
<accession>A0ACD5V6I2</accession>
<dbReference type="Proteomes" id="UP001732700">
    <property type="component" value="Chromosome 2D"/>
</dbReference>
<proteinExistence type="predicted"/>
<protein>
    <submittedName>
        <fullName evidence="1">Uncharacterized protein</fullName>
    </submittedName>
</protein>
<evidence type="ECO:0000313" key="2">
    <source>
        <dbReference type="Proteomes" id="UP001732700"/>
    </source>
</evidence>
<name>A0ACD5V6I2_AVESA</name>
<reference evidence="1" key="1">
    <citation type="submission" date="2021-05" db="EMBL/GenBank/DDBJ databases">
        <authorList>
            <person name="Scholz U."/>
            <person name="Mascher M."/>
            <person name="Fiebig A."/>
        </authorList>
    </citation>
    <scope>NUCLEOTIDE SEQUENCE [LARGE SCALE GENOMIC DNA]</scope>
</reference>
<dbReference type="EnsemblPlants" id="AVESA.00010b.r2.2DG0388870.2">
    <property type="protein sequence ID" value="AVESA.00010b.r2.2DG0388870.2.CDS"/>
    <property type="gene ID" value="AVESA.00010b.r2.2DG0388870"/>
</dbReference>